<dbReference type="PANTHER" id="PTHR12289:SF41">
    <property type="entry name" value="FAILED AXON CONNECTIONS-RELATED"/>
    <property type="match status" value="1"/>
</dbReference>
<dbReference type="InterPro" id="IPR040079">
    <property type="entry name" value="Glutathione_S-Trfase"/>
</dbReference>
<dbReference type="GO" id="GO:0005737">
    <property type="term" value="C:cytoplasm"/>
    <property type="evidence" value="ECO:0007669"/>
    <property type="project" value="TreeGrafter"/>
</dbReference>
<evidence type="ECO:0000313" key="5">
    <source>
        <dbReference type="EMBL" id="JAC37756.1"/>
    </source>
</evidence>
<dbReference type="SFLD" id="SFLDS00019">
    <property type="entry name" value="Glutathione_Transferase_(cytos"/>
    <property type="match status" value="1"/>
</dbReference>
<dbReference type="InterPro" id="IPR036282">
    <property type="entry name" value="Glutathione-S-Trfase_C_sf"/>
</dbReference>
<dbReference type="AlphaFoldDB" id="A0A034V3B0"/>
<evidence type="ECO:0000259" key="4">
    <source>
        <dbReference type="Pfam" id="PF17172"/>
    </source>
</evidence>
<organism evidence="5">
    <name type="scientific">Bactrocera dorsalis</name>
    <name type="common">Oriental fruit fly</name>
    <name type="synonym">Dacus dorsalis</name>
    <dbReference type="NCBI Taxonomy" id="27457"/>
    <lineage>
        <taxon>Eukaryota</taxon>
        <taxon>Metazoa</taxon>
        <taxon>Ecdysozoa</taxon>
        <taxon>Arthropoda</taxon>
        <taxon>Hexapoda</taxon>
        <taxon>Insecta</taxon>
        <taxon>Pterygota</taxon>
        <taxon>Neoptera</taxon>
        <taxon>Endopterygota</taxon>
        <taxon>Diptera</taxon>
        <taxon>Brachycera</taxon>
        <taxon>Muscomorpha</taxon>
        <taxon>Tephritoidea</taxon>
        <taxon>Tephritidae</taxon>
        <taxon>Bactrocera</taxon>
        <taxon>Bactrocera</taxon>
    </lineage>
</organism>
<sequence length="458" mass="52336">MYLCFNICIYFFAKIIIHQNLVETKITKQLNKFKKHKYIYLHIYNTYIKMASEVSQTPVTENKVAEEAAATAATKPEITATEAVAVKENNAESNGADTANAQEKGDDTKASAGEDTKKDGDNATAAAAANSKTEPAPKFNVHKTNFEKDVIYLYQFSRTPLLPSLSPYCLKVETWLRLAGLKYENVDHKMRFRSKKGQLPFIELNGEEIADSAIIIKELSARYEKNLDAALTTEQRNVSYAMIAMLENHLIWIIFYWRAKYPDNVLKGYKVNLQHALGLRWPNSILNFVFKFTFGRKGSKKLKAHGIGVHSPEEIEEFGKNDLKVLSEMLDCKPFFFGDEPTTLDVVAFAILSQLHYLSKDISYPLRDFMTEKCPNLVGHVSRMKERCFPDWDEICTKLDLNAHIPKPEPETKEGKEGEPEKSNEQENDSDKNEKEMEKDKSNEKEITEENKEKEETK</sequence>
<feature type="domain" description="Metaxin glutathione S-transferase" evidence="3">
    <location>
        <begin position="319"/>
        <end position="384"/>
    </location>
</feature>
<dbReference type="InterPro" id="IPR033468">
    <property type="entry name" value="Metaxin_GST"/>
</dbReference>
<dbReference type="InterPro" id="IPR012336">
    <property type="entry name" value="Thioredoxin-like_fold"/>
</dbReference>
<feature type="compositionally biased region" description="Basic and acidic residues" evidence="2">
    <location>
        <begin position="103"/>
        <end position="121"/>
    </location>
</feature>
<feature type="region of interest" description="Disordered" evidence="2">
    <location>
        <begin position="89"/>
        <end position="138"/>
    </location>
</feature>
<dbReference type="OrthoDB" id="5809458at2759"/>
<comment type="similarity">
    <text evidence="1">Belongs to the FAX family.</text>
</comment>
<feature type="domain" description="Thioredoxin-like fold" evidence="4">
    <location>
        <begin position="167"/>
        <end position="264"/>
    </location>
</feature>
<gene>
    <name evidence="5" type="primary">CF168</name>
</gene>
<evidence type="ECO:0000259" key="3">
    <source>
        <dbReference type="Pfam" id="PF17171"/>
    </source>
</evidence>
<dbReference type="InterPro" id="IPR026928">
    <property type="entry name" value="FAX/IsoI-like"/>
</dbReference>
<accession>A0A034V3B0</accession>
<dbReference type="SFLD" id="SFLDG01200">
    <property type="entry name" value="SUF1.1"/>
    <property type="match status" value="1"/>
</dbReference>
<dbReference type="Pfam" id="PF17172">
    <property type="entry name" value="GST_N_4"/>
    <property type="match status" value="1"/>
</dbReference>
<feature type="compositionally biased region" description="Basic and acidic residues" evidence="2">
    <location>
        <begin position="406"/>
        <end position="458"/>
    </location>
</feature>
<dbReference type="SUPFAM" id="SSF47616">
    <property type="entry name" value="GST C-terminal domain-like"/>
    <property type="match status" value="1"/>
</dbReference>
<proteinExistence type="inferred from homology"/>
<dbReference type="CDD" id="cd03080">
    <property type="entry name" value="GST_N_Metaxin_like"/>
    <property type="match status" value="1"/>
</dbReference>
<dbReference type="CDD" id="cd03193">
    <property type="entry name" value="GST_C_Metaxin"/>
    <property type="match status" value="1"/>
</dbReference>
<dbReference type="PANTHER" id="PTHR12289">
    <property type="entry name" value="METAXIN RELATED"/>
    <property type="match status" value="1"/>
</dbReference>
<dbReference type="Gene3D" id="3.40.30.10">
    <property type="entry name" value="Glutaredoxin"/>
    <property type="match status" value="1"/>
</dbReference>
<dbReference type="EMBL" id="GAKP01021196">
    <property type="protein sequence ID" value="JAC37756.1"/>
    <property type="molecule type" value="Transcribed_RNA"/>
</dbReference>
<name>A0A034V3B0_BACDO</name>
<feature type="compositionally biased region" description="Polar residues" evidence="2">
    <location>
        <begin position="91"/>
        <end position="101"/>
    </location>
</feature>
<evidence type="ECO:0000256" key="2">
    <source>
        <dbReference type="SAM" id="MobiDB-lite"/>
    </source>
</evidence>
<reference evidence="5" key="1">
    <citation type="journal article" date="2014" name="BMC Genomics">
        <title>Characterizing the developmental transcriptome of the oriental fruit fly, Bactrocera dorsalis (Diptera: Tephritidae) through comparative genomic analysis with Drosophila melanogaster utilizing modENCODE datasets.</title>
        <authorList>
            <person name="Geib S.M."/>
            <person name="Calla B."/>
            <person name="Hall B."/>
            <person name="Hou S."/>
            <person name="Manoukis N.C."/>
        </authorList>
    </citation>
    <scope>NUCLEOTIDE SEQUENCE</scope>
    <source>
        <strain evidence="5">Punador</strain>
    </source>
</reference>
<dbReference type="EMBL" id="GAKP01021199">
    <property type="protein sequence ID" value="JAC37753.1"/>
    <property type="molecule type" value="Transcribed_RNA"/>
</dbReference>
<dbReference type="InterPro" id="IPR050931">
    <property type="entry name" value="Mito_Protein_Transport_Metaxin"/>
</dbReference>
<dbReference type="Pfam" id="PF17171">
    <property type="entry name" value="GST_C_6"/>
    <property type="match status" value="1"/>
</dbReference>
<dbReference type="SFLD" id="SFLDG01180">
    <property type="entry name" value="SUF1"/>
    <property type="match status" value="1"/>
</dbReference>
<dbReference type="InterPro" id="IPR036249">
    <property type="entry name" value="Thioredoxin-like_sf"/>
</dbReference>
<evidence type="ECO:0000256" key="1">
    <source>
        <dbReference type="ARBA" id="ARBA00006475"/>
    </source>
</evidence>
<dbReference type="Gene3D" id="1.20.1050.10">
    <property type="match status" value="1"/>
</dbReference>
<feature type="region of interest" description="Disordered" evidence="2">
    <location>
        <begin position="403"/>
        <end position="458"/>
    </location>
</feature>
<dbReference type="SUPFAM" id="SSF52833">
    <property type="entry name" value="Thioredoxin-like"/>
    <property type="match status" value="1"/>
</dbReference>
<protein>
    <submittedName>
        <fullName evidence="5">Failed axon connections-like protein</fullName>
    </submittedName>
</protein>